<dbReference type="Gene3D" id="3.40.50.300">
    <property type="entry name" value="P-loop containing nucleotide triphosphate hydrolases"/>
    <property type="match status" value="2"/>
</dbReference>
<name>A0ABS4X6S4_9MICO</name>
<dbReference type="SMART" id="SM00487">
    <property type="entry name" value="DEXDc"/>
    <property type="match status" value="1"/>
</dbReference>
<dbReference type="InterPro" id="IPR011545">
    <property type="entry name" value="DEAD/DEAH_box_helicase_dom"/>
</dbReference>
<dbReference type="PANTHER" id="PTHR47964">
    <property type="entry name" value="ATP-DEPENDENT DNA HELICASE HOMOLOG RECG, CHLOROPLASTIC"/>
    <property type="match status" value="1"/>
</dbReference>
<dbReference type="Proteomes" id="UP001519290">
    <property type="component" value="Unassembled WGS sequence"/>
</dbReference>
<evidence type="ECO:0000256" key="9">
    <source>
        <dbReference type="SAM" id="MobiDB-lite"/>
    </source>
</evidence>
<dbReference type="InterPro" id="IPR001650">
    <property type="entry name" value="Helicase_C-like"/>
</dbReference>
<comment type="caution">
    <text evidence="12">The sequence shown here is derived from an EMBL/GenBank/DDBJ whole genome shotgun (WGS) entry which is preliminary data.</text>
</comment>
<feature type="compositionally biased region" description="Basic and acidic residues" evidence="9">
    <location>
        <begin position="725"/>
        <end position="737"/>
    </location>
</feature>
<evidence type="ECO:0000256" key="7">
    <source>
        <dbReference type="ARBA" id="ARBA00023204"/>
    </source>
</evidence>
<dbReference type="SUPFAM" id="SSF50249">
    <property type="entry name" value="Nucleic acid-binding proteins"/>
    <property type="match status" value="1"/>
</dbReference>
<evidence type="ECO:0000313" key="13">
    <source>
        <dbReference type="Proteomes" id="UP001519290"/>
    </source>
</evidence>
<dbReference type="Pfam" id="PF00270">
    <property type="entry name" value="DEAD"/>
    <property type="match status" value="1"/>
</dbReference>
<keyword evidence="13" id="KW-1185">Reference proteome</keyword>
<dbReference type="SMART" id="SM00490">
    <property type="entry name" value="HELICc"/>
    <property type="match status" value="1"/>
</dbReference>
<dbReference type="GO" id="GO:0003678">
    <property type="term" value="F:DNA helicase activity"/>
    <property type="evidence" value="ECO:0007669"/>
    <property type="project" value="UniProtKB-EC"/>
</dbReference>
<dbReference type="GO" id="GO:0016787">
    <property type="term" value="F:hydrolase activity"/>
    <property type="evidence" value="ECO:0007669"/>
    <property type="project" value="UniProtKB-KW"/>
</dbReference>
<dbReference type="Gene3D" id="2.40.50.140">
    <property type="entry name" value="Nucleic acid-binding proteins"/>
    <property type="match status" value="1"/>
</dbReference>
<proteinExistence type="predicted"/>
<gene>
    <name evidence="12" type="ORF">JOF43_003937</name>
</gene>
<keyword evidence="2" id="KW-0227">DNA damage</keyword>
<evidence type="ECO:0000256" key="8">
    <source>
        <dbReference type="ARBA" id="ARBA00049819"/>
    </source>
</evidence>
<dbReference type="EMBL" id="JAGIOD010000002">
    <property type="protein sequence ID" value="MBP2383948.1"/>
    <property type="molecule type" value="Genomic_DNA"/>
</dbReference>
<keyword evidence="5" id="KW-0067">ATP-binding</keyword>
<dbReference type="Pfam" id="PF17191">
    <property type="entry name" value="RecG_wedge"/>
    <property type="match status" value="1"/>
</dbReference>
<dbReference type="InterPro" id="IPR045562">
    <property type="entry name" value="RecG_dom3_C"/>
</dbReference>
<dbReference type="InterPro" id="IPR047112">
    <property type="entry name" value="RecG/Mfd"/>
</dbReference>
<evidence type="ECO:0000256" key="3">
    <source>
        <dbReference type="ARBA" id="ARBA00022801"/>
    </source>
</evidence>
<feature type="domain" description="Helicase C-terminal" evidence="11">
    <location>
        <begin position="504"/>
        <end position="665"/>
    </location>
</feature>
<feature type="domain" description="Helicase ATP-binding" evidence="10">
    <location>
        <begin position="287"/>
        <end position="462"/>
    </location>
</feature>
<keyword evidence="3 12" id="KW-0378">Hydrolase</keyword>
<dbReference type="PROSITE" id="PS51194">
    <property type="entry name" value="HELICASE_CTER"/>
    <property type="match status" value="1"/>
</dbReference>
<dbReference type="CDD" id="cd04488">
    <property type="entry name" value="RecG_wedge_OBF"/>
    <property type="match status" value="1"/>
</dbReference>
<accession>A0ABS4X6S4</accession>
<sequence>MARRRESARGSMPLSELLERRESRAMASFGVRDLDTMMRFAPRRYTTPAPLRSLHEVHEGEEMSAIVSVLTLRERRMRSRQGTILEVDVSDAVEEITLTFFLAKQHLVDWHRKHLQVGAHIVVHGIVSRNKHTDQPQITHPAYEAYEDTPEGRLRAQRPLPVYPLRKNIAQRTMRSATEKGVEFADSLARPVPEEIVAARGLAPLPQAVTGVHLPTTVQDTREGMAHLVFEEAFVLQAIFAQRRALDARTPAPVLGAEGPLQGAFEQRLPFELTAGQREIGDGIIERVRREHPTSVLLQGDVGSGKTVIALRAMLRAVDSGHQAALLAPTEVLAEQHHRTVTGLLGDLARAGQLDGHADATRVRLLTGSQKTSERRATLLDVTSGEAGIVIGTHALLTESVEFASLGLVVVDEQHRFGVDHRRRLRTKGPAGTSPHVVVMTATPIPRTAALATVGDLDVLTLRESPGRRAGVTSFVVPETLRNWETRMWARAGEEIAASRQVFVVCARIDETDEAPPAPAVLDADGQVAETRLEEARGVTATAERLALRPELAGARIGVLHGRMAAEEKQRTMDSVLAGEIDLLVSTTVIEVGVDVPNASVMIVLDAERFGVSQLHQLRGRVGRGEHAGIAFLDTRLAPGSPAFTRLDGIAGAADGFALAELDLQVRGAGDLVGEEQSGLQRTLRYLDVIRDARVIEQAREDAFAVIAADPDLDGHPDLSGAIDNRLRDADPDVERS</sequence>
<protein>
    <recommendedName>
        <fullName evidence="8">Probable DNA 3'-5' helicase RecG</fullName>
    </recommendedName>
</protein>
<evidence type="ECO:0000259" key="10">
    <source>
        <dbReference type="PROSITE" id="PS51192"/>
    </source>
</evidence>
<evidence type="ECO:0000256" key="4">
    <source>
        <dbReference type="ARBA" id="ARBA00022806"/>
    </source>
</evidence>
<dbReference type="PANTHER" id="PTHR47964:SF1">
    <property type="entry name" value="ATP-DEPENDENT DNA HELICASE HOMOLOG RECG, CHLOROPLASTIC"/>
    <property type="match status" value="1"/>
</dbReference>
<evidence type="ECO:0000256" key="1">
    <source>
        <dbReference type="ARBA" id="ARBA00022741"/>
    </source>
</evidence>
<dbReference type="InterPro" id="IPR027417">
    <property type="entry name" value="P-loop_NTPase"/>
</dbReference>
<feature type="region of interest" description="Disordered" evidence="9">
    <location>
        <begin position="716"/>
        <end position="737"/>
    </location>
</feature>
<dbReference type="Pfam" id="PF00271">
    <property type="entry name" value="Helicase_C"/>
    <property type="match status" value="1"/>
</dbReference>
<reference evidence="12 13" key="1">
    <citation type="submission" date="2021-03" db="EMBL/GenBank/DDBJ databases">
        <title>Sequencing the genomes of 1000 actinobacteria strains.</title>
        <authorList>
            <person name="Klenk H.-P."/>
        </authorList>
    </citation>
    <scope>NUCLEOTIDE SEQUENCE [LARGE SCALE GENOMIC DNA]</scope>
    <source>
        <strain evidence="12 13">DSM 14566</strain>
    </source>
</reference>
<dbReference type="RefSeq" id="WP_209904852.1">
    <property type="nucleotide sequence ID" value="NZ_BAAAJW010000001.1"/>
</dbReference>
<dbReference type="Pfam" id="PF19833">
    <property type="entry name" value="RecG_dom3_C"/>
    <property type="match status" value="1"/>
</dbReference>
<dbReference type="InterPro" id="IPR033454">
    <property type="entry name" value="RecG_wedge"/>
</dbReference>
<dbReference type="PROSITE" id="PS51192">
    <property type="entry name" value="HELICASE_ATP_BIND_1"/>
    <property type="match status" value="1"/>
</dbReference>
<keyword evidence="1" id="KW-0547">Nucleotide-binding</keyword>
<evidence type="ECO:0000256" key="6">
    <source>
        <dbReference type="ARBA" id="ARBA00023125"/>
    </source>
</evidence>
<organism evidence="12 13">
    <name type="scientific">Brachybacterium sacelli</name>
    <dbReference type="NCBI Taxonomy" id="173364"/>
    <lineage>
        <taxon>Bacteria</taxon>
        <taxon>Bacillati</taxon>
        <taxon>Actinomycetota</taxon>
        <taxon>Actinomycetes</taxon>
        <taxon>Micrococcales</taxon>
        <taxon>Dermabacteraceae</taxon>
        <taxon>Brachybacterium</taxon>
    </lineage>
</organism>
<keyword evidence="4 12" id="KW-0347">Helicase</keyword>
<keyword evidence="6" id="KW-0238">DNA-binding</keyword>
<dbReference type="InterPro" id="IPR014001">
    <property type="entry name" value="Helicase_ATP-bd"/>
</dbReference>
<evidence type="ECO:0000256" key="5">
    <source>
        <dbReference type="ARBA" id="ARBA00022840"/>
    </source>
</evidence>
<dbReference type="InterPro" id="IPR012340">
    <property type="entry name" value="NA-bd_OB-fold"/>
</dbReference>
<evidence type="ECO:0000259" key="11">
    <source>
        <dbReference type="PROSITE" id="PS51194"/>
    </source>
</evidence>
<evidence type="ECO:0000256" key="2">
    <source>
        <dbReference type="ARBA" id="ARBA00022763"/>
    </source>
</evidence>
<dbReference type="SUPFAM" id="SSF52540">
    <property type="entry name" value="P-loop containing nucleoside triphosphate hydrolases"/>
    <property type="match status" value="2"/>
</dbReference>
<keyword evidence="7" id="KW-0234">DNA repair</keyword>
<evidence type="ECO:0000313" key="12">
    <source>
        <dbReference type="EMBL" id="MBP2383948.1"/>
    </source>
</evidence>